<evidence type="ECO:0000256" key="1">
    <source>
        <dbReference type="ARBA" id="ARBA00004651"/>
    </source>
</evidence>
<keyword evidence="6 10" id="KW-1133">Transmembrane helix</keyword>
<evidence type="ECO:0000313" key="13">
    <source>
        <dbReference type="Proteomes" id="UP000230084"/>
    </source>
</evidence>
<evidence type="ECO:0000256" key="2">
    <source>
        <dbReference type="ARBA" id="ARBA00022448"/>
    </source>
</evidence>
<dbReference type="NCBIfam" id="TIGR03592">
    <property type="entry name" value="yidC_oxa1_cterm"/>
    <property type="match status" value="1"/>
</dbReference>
<keyword evidence="2" id="KW-0813">Transport</keyword>
<evidence type="ECO:0000256" key="9">
    <source>
        <dbReference type="RuleBase" id="RU003945"/>
    </source>
</evidence>
<evidence type="ECO:0000256" key="4">
    <source>
        <dbReference type="ARBA" id="ARBA00022692"/>
    </source>
</evidence>
<dbReference type="GO" id="GO:0005886">
    <property type="term" value="C:plasma membrane"/>
    <property type="evidence" value="ECO:0007669"/>
    <property type="project" value="UniProtKB-SubCell"/>
</dbReference>
<evidence type="ECO:0000256" key="7">
    <source>
        <dbReference type="ARBA" id="ARBA00023136"/>
    </source>
</evidence>
<dbReference type="GO" id="GO:0051205">
    <property type="term" value="P:protein insertion into membrane"/>
    <property type="evidence" value="ECO:0007669"/>
    <property type="project" value="TreeGrafter"/>
</dbReference>
<dbReference type="InterPro" id="IPR047196">
    <property type="entry name" value="YidC_ALB_C"/>
</dbReference>
<evidence type="ECO:0000259" key="11">
    <source>
        <dbReference type="Pfam" id="PF02096"/>
    </source>
</evidence>
<dbReference type="CDD" id="cd20070">
    <property type="entry name" value="5TM_YidC_Alb3"/>
    <property type="match status" value="1"/>
</dbReference>
<reference evidence="12 13" key="1">
    <citation type="submission" date="2017-09" db="EMBL/GenBank/DDBJ databases">
        <title>Depth-based differentiation of microbial function through sediment-hosted aquifers and enrichment of novel symbionts in the deep terrestrial subsurface.</title>
        <authorList>
            <person name="Probst A.J."/>
            <person name="Ladd B."/>
            <person name="Jarett J.K."/>
            <person name="Geller-Mcgrath D.E."/>
            <person name="Sieber C.M."/>
            <person name="Emerson J.B."/>
            <person name="Anantharaman K."/>
            <person name="Thomas B.C."/>
            <person name="Malmstrom R."/>
            <person name="Stieglmeier M."/>
            <person name="Klingl A."/>
            <person name="Woyke T."/>
            <person name="Ryan C.M."/>
            <person name="Banfield J.F."/>
        </authorList>
    </citation>
    <scope>NUCLEOTIDE SEQUENCE [LARGE SCALE GENOMIC DNA]</scope>
    <source>
        <strain evidence="12">CG10_big_fil_rev_8_21_14_0_10_50_16</strain>
    </source>
</reference>
<proteinExistence type="inferred from homology"/>
<feature type="domain" description="Membrane insertase YidC/Oxa/ALB C-terminal" evidence="11">
    <location>
        <begin position="30"/>
        <end position="235"/>
    </location>
</feature>
<keyword evidence="3" id="KW-1003">Cell membrane</keyword>
<dbReference type="GO" id="GO:0032977">
    <property type="term" value="F:membrane insertase activity"/>
    <property type="evidence" value="ECO:0007669"/>
    <property type="project" value="InterPro"/>
</dbReference>
<evidence type="ECO:0000313" key="12">
    <source>
        <dbReference type="EMBL" id="PIR47272.1"/>
    </source>
</evidence>
<evidence type="ECO:0000256" key="6">
    <source>
        <dbReference type="ARBA" id="ARBA00022989"/>
    </source>
</evidence>
<evidence type="ECO:0000256" key="3">
    <source>
        <dbReference type="ARBA" id="ARBA00022475"/>
    </source>
</evidence>
<comment type="similarity">
    <text evidence="9">Belongs to the OXA1/ALB3/YidC family.</text>
</comment>
<name>A0A2H0RL50_9BACT</name>
<dbReference type="Pfam" id="PF02096">
    <property type="entry name" value="60KD_IMP"/>
    <property type="match status" value="1"/>
</dbReference>
<dbReference type="InterPro" id="IPR028055">
    <property type="entry name" value="YidC/Oxa/ALB_C"/>
</dbReference>
<feature type="transmembrane region" description="Helical" evidence="10">
    <location>
        <begin position="197"/>
        <end position="213"/>
    </location>
</feature>
<accession>A0A2H0RL50</accession>
<organism evidence="12 13">
    <name type="scientific">Candidatus Uhrbacteria bacterium CG10_big_fil_rev_8_21_14_0_10_50_16</name>
    <dbReference type="NCBI Taxonomy" id="1975039"/>
    <lineage>
        <taxon>Bacteria</taxon>
        <taxon>Candidatus Uhriibacteriota</taxon>
    </lineage>
</organism>
<sequence length="247" mass="27545">MGNLFFLILTQPIYNALVFLYEMIPGQDLGVAIVVLTVLIKLILWPFTGKSLSSQKAMQELQPKVEEVKEQYKDDKEGQAKALMELYKEEKVNPFSSCLPMVIQLPVLLALYSVLRQSITNPEFISNLYAFVPAPEVINSTLFGFMDLHARSIPLAILAGAVQYVQARQLQVNRPPKELAKKPGAKDESMTAAMSKSMLYTMPLVTIVFGASLPGGVTLYWLTSSVVSVIQQFYVFRGMEKSKAKNN</sequence>
<gene>
    <name evidence="12" type="ORF">COV06_04280</name>
</gene>
<keyword evidence="5" id="KW-0653">Protein transport</keyword>
<comment type="subcellular location">
    <subcellularLocation>
        <location evidence="1">Cell membrane</location>
        <topology evidence="1">Multi-pass membrane protein</topology>
    </subcellularLocation>
    <subcellularLocation>
        <location evidence="9">Membrane</location>
        <topology evidence="9">Multi-pass membrane protein</topology>
    </subcellularLocation>
</comment>
<feature type="transmembrane region" description="Helical" evidence="10">
    <location>
        <begin position="29"/>
        <end position="48"/>
    </location>
</feature>
<feature type="transmembrane region" description="Helical" evidence="10">
    <location>
        <begin position="6"/>
        <end position="24"/>
    </location>
</feature>
<dbReference type="GO" id="GO:0015031">
    <property type="term" value="P:protein transport"/>
    <property type="evidence" value="ECO:0007669"/>
    <property type="project" value="UniProtKB-KW"/>
</dbReference>
<keyword evidence="8" id="KW-0143">Chaperone</keyword>
<evidence type="ECO:0000256" key="10">
    <source>
        <dbReference type="SAM" id="Phobius"/>
    </source>
</evidence>
<dbReference type="PANTHER" id="PTHR12428:SF65">
    <property type="entry name" value="CYTOCHROME C OXIDASE ASSEMBLY PROTEIN COX18, MITOCHONDRIAL"/>
    <property type="match status" value="1"/>
</dbReference>
<keyword evidence="4 9" id="KW-0812">Transmembrane</keyword>
<dbReference type="Proteomes" id="UP000230084">
    <property type="component" value="Unassembled WGS sequence"/>
</dbReference>
<dbReference type="EMBL" id="PCYM01000010">
    <property type="protein sequence ID" value="PIR47272.1"/>
    <property type="molecule type" value="Genomic_DNA"/>
</dbReference>
<dbReference type="PANTHER" id="PTHR12428">
    <property type="entry name" value="OXA1"/>
    <property type="match status" value="1"/>
</dbReference>
<dbReference type="InterPro" id="IPR001708">
    <property type="entry name" value="YidC/ALB3/OXA1/COX18"/>
</dbReference>
<evidence type="ECO:0000256" key="8">
    <source>
        <dbReference type="ARBA" id="ARBA00023186"/>
    </source>
</evidence>
<keyword evidence="7 10" id="KW-0472">Membrane</keyword>
<comment type="caution">
    <text evidence="12">The sequence shown here is derived from an EMBL/GenBank/DDBJ whole genome shotgun (WGS) entry which is preliminary data.</text>
</comment>
<evidence type="ECO:0000256" key="5">
    <source>
        <dbReference type="ARBA" id="ARBA00022927"/>
    </source>
</evidence>
<protein>
    <recommendedName>
        <fullName evidence="11">Membrane insertase YidC/Oxa/ALB C-terminal domain-containing protein</fullName>
    </recommendedName>
</protein>
<dbReference type="AlphaFoldDB" id="A0A2H0RL50"/>